<dbReference type="RefSeq" id="WP_099096390.1">
    <property type="nucleotide sequence ID" value="NZ_PDNU01000031.1"/>
</dbReference>
<reference evidence="3 4" key="1">
    <citation type="submission" date="2017-10" db="EMBL/GenBank/DDBJ databases">
        <authorList>
            <person name="Banno H."/>
            <person name="Chua N.-H."/>
        </authorList>
    </citation>
    <scope>NUCLEOTIDE SEQUENCE [LARGE SCALE GENOMIC DNA]</scope>
    <source>
        <strain evidence="3 4">YW11</strain>
    </source>
</reference>
<feature type="transmembrane region" description="Helical" evidence="2">
    <location>
        <begin position="36"/>
        <end position="56"/>
    </location>
</feature>
<evidence type="ECO:0000313" key="3">
    <source>
        <dbReference type="EMBL" id="PHK94117.1"/>
    </source>
</evidence>
<feature type="compositionally biased region" description="Low complexity" evidence="1">
    <location>
        <begin position="80"/>
        <end position="90"/>
    </location>
</feature>
<dbReference type="Proteomes" id="UP000223527">
    <property type="component" value="Unassembled WGS sequence"/>
</dbReference>
<dbReference type="InterPro" id="IPR021682">
    <property type="entry name" value="DUF2933"/>
</dbReference>
<keyword evidence="2" id="KW-0812">Transmembrane</keyword>
<keyword evidence="4" id="KW-1185">Reference proteome</keyword>
<evidence type="ECO:0000313" key="4">
    <source>
        <dbReference type="Proteomes" id="UP000223527"/>
    </source>
</evidence>
<accession>A0A2C7ABT9</accession>
<dbReference type="Pfam" id="PF11666">
    <property type="entry name" value="DUF2933"/>
    <property type="match status" value="1"/>
</dbReference>
<keyword evidence="2" id="KW-1133">Transmembrane helix</keyword>
<evidence type="ECO:0000256" key="1">
    <source>
        <dbReference type="SAM" id="MobiDB-lite"/>
    </source>
</evidence>
<keyword evidence="2" id="KW-0472">Membrane</keyword>
<feature type="region of interest" description="Disordered" evidence="1">
    <location>
        <begin position="61"/>
        <end position="90"/>
    </location>
</feature>
<comment type="caution">
    <text evidence="3">The sequence shown here is derived from an EMBL/GenBank/DDBJ whole genome shotgun (WGS) entry which is preliminary data.</text>
</comment>
<dbReference type="EMBL" id="PDNU01000031">
    <property type="protein sequence ID" value="PHK94117.1"/>
    <property type="molecule type" value="Genomic_DNA"/>
</dbReference>
<evidence type="ECO:0000256" key="2">
    <source>
        <dbReference type="SAM" id="Phobius"/>
    </source>
</evidence>
<organism evidence="3 4">
    <name type="scientific">Teichococcus rhizosphaerae</name>
    <dbReference type="NCBI Taxonomy" id="1335062"/>
    <lineage>
        <taxon>Bacteria</taxon>
        <taxon>Pseudomonadati</taxon>
        <taxon>Pseudomonadota</taxon>
        <taxon>Alphaproteobacteria</taxon>
        <taxon>Acetobacterales</taxon>
        <taxon>Roseomonadaceae</taxon>
        <taxon>Roseomonas</taxon>
    </lineage>
</organism>
<proteinExistence type="predicted"/>
<dbReference type="AlphaFoldDB" id="A0A2C7ABT9"/>
<feature type="transmembrane region" description="Helical" evidence="2">
    <location>
        <begin position="12"/>
        <end position="30"/>
    </location>
</feature>
<sequence>MHDHAESSWWRSRTGIAVIGFVLVAAFYVLREHYAHVFGVLPYLLILACPLMHLFMHHGHGGHAGHGEARDDARPGAERGGSSSFGPGRG</sequence>
<name>A0A2C7ABT9_9PROT</name>
<protein>
    <recommendedName>
        <fullName evidence="5">DUF2933 domain-containing protein</fullName>
    </recommendedName>
</protein>
<feature type="compositionally biased region" description="Basic and acidic residues" evidence="1">
    <location>
        <begin position="65"/>
        <end position="77"/>
    </location>
</feature>
<evidence type="ECO:0008006" key="5">
    <source>
        <dbReference type="Google" id="ProtNLM"/>
    </source>
</evidence>
<gene>
    <name evidence="3" type="ORF">CR162_15245</name>
</gene>
<dbReference type="OrthoDB" id="7285349at2"/>